<name>A0AAD5QUT4_PARTN</name>
<dbReference type="EMBL" id="JAHQIW010004423">
    <property type="protein sequence ID" value="KAJ1362334.1"/>
    <property type="molecule type" value="Genomic_DNA"/>
</dbReference>
<protein>
    <submittedName>
        <fullName evidence="1">Uncharacterized protein</fullName>
    </submittedName>
</protein>
<evidence type="ECO:0000313" key="2">
    <source>
        <dbReference type="Proteomes" id="UP001196413"/>
    </source>
</evidence>
<proteinExistence type="predicted"/>
<accession>A0AAD5QUT4</accession>
<gene>
    <name evidence="1" type="ORF">KIN20_021857</name>
</gene>
<reference evidence="1" key="1">
    <citation type="submission" date="2021-06" db="EMBL/GenBank/DDBJ databases">
        <title>Parelaphostrongylus tenuis whole genome reference sequence.</title>
        <authorList>
            <person name="Garwood T.J."/>
            <person name="Larsen P.A."/>
            <person name="Fountain-Jones N.M."/>
            <person name="Garbe J.R."/>
            <person name="Macchietto M.G."/>
            <person name="Kania S.A."/>
            <person name="Gerhold R.W."/>
            <person name="Richards J.E."/>
            <person name="Wolf T.M."/>
        </authorList>
    </citation>
    <scope>NUCLEOTIDE SEQUENCE</scope>
    <source>
        <strain evidence="1">MNPRO001-30</strain>
        <tissue evidence="1">Meninges</tissue>
    </source>
</reference>
<dbReference type="AlphaFoldDB" id="A0AAD5QUT4"/>
<keyword evidence="2" id="KW-1185">Reference proteome</keyword>
<evidence type="ECO:0000313" key="1">
    <source>
        <dbReference type="EMBL" id="KAJ1362334.1"/>
    </source>
</evidence>
<organism evidence="1 2">
    <name type="scientific">Parelaphostrongylus tenuis</name>
    <name type="common">Meningeal worm</name>
    <dbReference type="NCBI Taxonomy" id="148309"/>
    <lineage>
        <taxon>Eukaryota</taxon>
        <taxon>Metazoa</taxon>
        <taxon>Ecdysozoa</taxon>
        <taxon>Nematoda</taxon>
        <taxon>Chromadorea</taxon>
        <taxon>Rhabditida</taxon>
        <taxon>Rhabditina</taxon>
        <taxon>Rhabditomorpha</taxon>
        <taxon>Strongyloidea</taxon>
        <taxon>Metastrongylidae</taxon>
        <taxon>Parelaphostrongylus</taxon>
    </lineage>
</organism>
<comment type="caution">
    <text evidence="1">The sequence shown here is derived from an EMBL/GenBank/DDBJ whole genome shotgun (WGS) entry which is preliminary data.</text>
</comment>
<sequence length="122" mass="14021">MKYDEKRYDADYATLAESSVQEVALEGPPHESQDEDYTTFKKTSKDVERMDEAESSMTPERLIHGVFPEEYAIVTESVTKAPKQEPDHIDYAEKRLEAESSMFVESPLRDVPPVSIHQLRKL</sequence>
<dbReference type="Proteomes" id="UP001196413">
    <property type="component" value="Unassembled WGS sequence"/>
</dbReference>